<dbReference type="PROSITE" id="PS50231">
    <property type="entry name" value="RICIN_B_LECTIN"/>
    <property type="match status" value="1"/>
</dbReference>
<feature type="chain" id="PRO_5020800231" evidence="1">
    <location>
        <begin position="32"/>
        <end position="183"/>
    </location>
</feature>
<dbReference type="Pfam" id="PF00652">
    <property type="entry name" value="Ricin_B_lectin"/>
    <property type="match status" value="1"/>
</dbReference>
<dbReference type="Gene3D" id="2.80.10.50">
    <property type="match status" value="2"/>
</dbReference>
<dbReference type="InterPro" id="IPR035992">
    <property type="entry name" value="Ricin_B-like_lectins"/>
</dbReference>
<dbReference type="Proteomes" id="UP000292564">
    <property type="component" value="Unassembled WGS sequence"/>
</dbReference>
<dbReference type="InterPro" id="IPR000772">
    <property type="entry name" value="Ricin_B_lectin"/>
</dbReference>
<dbReference type="SUPFAM" id="SSF50370">
    <property type="entry name" value="Ricin B-like lectins"/>
    <property type="match status" value="1"/>
</dbReference>
<proteinExistence type="predicted"/>
<dbReference type="GO" id="GO:0030246">
    <property type="term" value="F:carbohydrate binding"/>
    <property type="evidence" value="ECO:0007669"/>
    <property type="project" value="UniProtKB-KW"/>
</dbReference>
<organism evidence="3 4">
    <name type="scientific">Krasilnikovia cinnamomea</name>
    <dbReference type="NCBI Taxonomy" id="349313"/>
    <lineage>
        <taxon>Bacteria</taxon>
        <taxon>Bacillati</taxon>
        <taxon>Actinomycetota</taxon>
        <taxon>Actinomycetes</taxon>
        <taxon>Micromonosporales</taxon>
        <taxon>Micromonosporaceae</taxon>
        <taxon>Krasilnikovia</taxon>
    </lineage>
</organism>
<gene>
    <name evidence="3" type="ORF">EV385_5452</name>
</gene>
<keyword evidence="3" id="KW-0430">Lectin</keyword>
<dbReference type="EMBL" id="SHKY01000001">
    <property type="protein sequence ID" value="RZU53523.1"/>
    <property type="molecule type" value="Genomic_DNA"/>
</dbReference>
<feature type="signal peptide" evidence="1">
    <location>
        <begin position="1"/>
        <end position="31"/>
    </location>
</feature>
<reference evidence="3 4" key="1">
    <citation type="submission" date="2019-02" db="EMBL/GenBank/DDBJ databases">
        <title>Sequencing the genomes of 1000 actinobacteria strains.</title>
        <authorList>
            <person name="Klenk H.-P."/>
        </authorList>
    </citation>
    <scope>NUCLEOTIDE SEQUENCE [LARGE SCALE GENOMIC DNA]</scope>
    <source>
        <strain evidence="3 4">DSM 45162</strain>
    </source>
</reference>
<evidence type="ECO:0000313" key="4">
    <source>
        <dbReference type="Proteomes" id="UP000292564"/>
    </source>
</evidence>
<keyword evidence="1" id="KW-0732">Signal</keyword>
<feature type="domain" description="Ricin B lectin" evidence="2">
    <location>
        <begin position="50"/>
        <end position="183"/>
    </location>
</feature>
<sequence length="183" mass="20777">MLITRRLLTMSAAVCGVLTLVLSGVAGPAQATATTTAQRAAVTATSAFQPYDSNIYNWYSDKCLNVDLRHGPVHNGTKVQMWRCNDYDNELWTYYYDDYTIQSSYDGRCLEASRKTAFRNGGKVQVWTCNGRVNQKWTIYSDGTIVNWYSGLCLDADRKTAFKNGGKVQVWNCNGRTNQRWYF</sequence>
<protein>
    <submittedName>
        <fullName evidence="3">Ricin-type beta-trefoil lectin protein</fullName>
    </submittedName>
</protein>
<evidence type="ECO:0000256" key="1">
    <source>
        <dbReference type="SAM" id="SignalP"/>
    </source>
</evidence>
<evidence type="ECO:0000313" key="3">
    <source>
        <dbReference type="EMBL" id="RZU53523.1"/>
    </source>
</evidence>
<dbReference type="AlphaFoldDB" id="A0A4Q7ZSC9"/>
<accession>A0A4Q7ZSC9</accession>
<comment type="caution">
    <text evidence="3">The sequence shown here is derived from an EMBL/GenBank/DDBJ whole genome shotgun (WGS) entry which is preliminary data.</text>
</comment>
<evidence type="ECO:0000259" key="2">
    <source>
        <dbReference type="SMART" id="SM00458"/>
    </source>
</evidence>
<name>A0A4Q7ZSC9_9ACTN</name>
<dbReference type="RefSeq" id="WP_165449624.1">
    <property type="nucleotide sequence ID" value="NZ_SHKY01000001.1"/>
</dbReference>
<dbReference type="SMART" id="SM00458">
    <property type="entry name" value="RICIN"/>
    <property type="match status" value="1"/>
</dbReference>
<keyword evidence="4" id="KW-1185">Reference proteome</keyword>